<dbReference type="Pfam" id="PF00664">
    <property type="entry name" value="ABC_membrane"/>
    <property type="match status" value="1"/>
</dbReference>
<feature type="transmembrane region" description="Helical" evidence="8">
    <location>
        <begin position="129"/>
        <end position="152"/>
    </location>
</feature>
<organism evidence="12 13">
    <name type="scientific">Cohnella boryungensis</name>
    <dbReference type="NCBI Taxonomy" id="768479"/>
    <lineage>
        <taxon>Bacteria</taxon>
        <taxon>Bacillati</taxon>
        <taxon>Bacillota</taxon>
        <taxon>Bacilli</taxon>
        <taxon>Bacillales</taxon>
        <taxon>Paenibacillaceae</taxon>
        <taxon>Cohnella</taxon>
    </lineage>
</organism>
<keyword evidence="7" id="KW-0010">Activator</keyword>
<keyword evidence="4" id="KW-0067">ATP-binding</keyword>
<comment type="subcellular location">
    <subcellularLocation>
        <location evidence="1">Cell membrane</location>
        <topology evidence="1">Multi-pass membrane protein</topology>
    </subcellularLocation>
</comment>
<dbReference type="PROSITE" id="PS50042">
    <property type="entry name" value="CNMP_BINDING_3"/>
    <property type="match status" value="1"/>
</dbReference>
<dbReference type="InterPro" id="IPR011527">
    <property type="entry name" value="ABC1_TM_dom"/>
</dbReference>
<comment type="caution">
    <text evidence="12">The sequence shown here is derived from an EMBL/GenBank/DDBJ whole genome shotgun (WGS) entry which is preliminary data.</text>
</comment>
<dbReference type="SUPFAM" id="SSF52540">
    <property type="entry name" value="P-loop containing nucleoside triphosphate hydrolases"/>
    <property type="match status" value="1"/>
</dbReference>
<gene>
    <name evidence="12" type="ORF">ACFO1S_26210</name>
</gene>
<dbReference type="Pfam" id="PF00027">
    <property type="entry name" value="cNMP_binding"/>
    <property type="match status" value="1"/>
</dbReference>
<dbReference type="RefSeq" id="WP_204605931.1">
    <property type="nucleotide sequence ID" value="NZ_JBHSED010000068.1"/>
</dbReference>
<name>A0ABV8SI21_9BACL</name>
<evidence type="ECO:0000256" key="2">
    <source>
        <dbReference type="ARBA" id="ARBA00022692"/>
    </source>
</evidence>
<keyword evidence="3" id="KW-0547">Nucleotide-binding</keyword>
<dbReference type="PROSITE" id="PS50929">
    <property type="entry name" value="ABC_TM1F"/>
    <property type="match status" value="1"/>
</dbReference>
<keyword evidence="2 8" id="KW-0812">Transmembrane</keyword>
<dbReference type="InterPro" id="IPR003593">
    <property type="entry name" value="AAA+_ATPase"/>
</dbReference>
<feature type="transmembrane region" description="Helical" evidence="8">
    <location>
        <begin position="56"/>
        <end position="80"/>
    </location>
</feature>
<dbReference type="EMBL" id="JBHSED010000068">
    <property type="protein sequence ID" value="MFC4306920.1"/>
    <property type="molecule type" value="Genomic_DNA"/>
</dbReference>
<dbReference type="Proteomes" id="UP001595755">
    <property type="component" value="Unassembled WGS sequence"/>
</dbReference>
<feature type="domain" description="Cyclic nucleotide-binding" evidence="9">
    <location>
        <begin position="594"/>
        <end position="696"/>
    </location>
</feature>
<evidence type="ECO:0000259" key="10">
    <source>
        <dbReference type="PROSITE" id="PS50893"/>
    </source>
</evidence>
<evidence type="ECO:0000256" key="7">
    <source>
        <dbReference type="ARBA" id="ARBA00023159"/>
    </source>
</evidence>
<dbReference type="Gene3D" id="1.20.1560.10">
    <property type="entry name" value="ABC transporter type 1, transmembrane domain"/>
    <property type="match status" value="1"/>
</dbReference>
<accession>A0ABV8SI21</accession>
<reference evidence="13" key="1">
    <citation type="journal article" date="2019" name="Int. J. Syst. Evol. Microbiol.">
        <title>The Global Catalogue of Microorganisms (GCM) 10K type strain sequencing project: providing services to taxonomists for standard genome sequencing and annotation.</title>
        <authorList>
            <consortium name="The Broad Institute Genomics Platform"/>
            <consortium name="The Broad Institute Genome Sequencing Center for Infectious Disease"/>
            <person name="Wu L."/>
            <person name="Ma J."/>
        </authorList>
    </citation>
    <scope>NUCLEOTIDE SEQUENCE [LARGE SCALE GENOMIC DNA]</scope>
    <source>
        <strain evidence="13">CGMCC 4.1641</strain>
    </source>
</reference>
<evidence type="ECO:0000256" key="3">
    <source>
        <dbReference type="ARBA" id="ARBA00022741"/>
    </source>
</evidence>
<dbReference type="SUPFAM" id="SSF51206">
    <property type="entry name" value="cAMP-binding domain-like"/>
    <property type="match status" value="1"/>
</dbReference>
<keyword evidence="6 8" id="KW-0472">Membrane</keyword>
<dbReference type="InterPro" id="IPR000595">
    <property type="entry name" value="cNMP-bd_dom"/>
</dbReference>
<dbReference type="InterPro" id="IPR036640">
    <property type="entry name" value="ABC1_TM_sf"/>
</dbReference>
<evidence type="ECO:0000256" key="5">
    <source>
        <dbReference type="ARBA" id="ARBA00022989"/>
    </source>
</evidence>
<evidence type="ECO:0000313" key="13">
    <source>
        <dbReference type="Proteomes" id="UP001595755"/>
    </source>
</evidence>
<dbReference type="InterPro" id="IPR014710">
    <property type="entry name" value="RmlC-like_jellyroll"/>
</dbReference>
<protein>
    <submittedName>
        <fullName evidence="12">ABC transporter transmembrane domain-containing protein</fullName>
    </submittedName>
</protein>
<sequence>MSFVRTMLRQLLRHRPLLLLFAIGLLLEVAYAVAAPLSLKYLVDEAFTPKNAEAFYLILAVLLGGGLLSIAAGTSGDYALSKLSGRIIEQLRTDLYVHVQKQSLPFFQRYRVGDLVSRFSSDMASIERVVSFAFPFFLKETLSVLLGLIMLFMLEWKLTLVMLAGSVLLFAGPKLLQSRAESANLSYKEAQERFSNLIDETVKGHKTVKAYHRQSLLLERARRQIQTLLSLGLRMHWTNSLLERLPLTVLLVLNGVMIGFGGYLIFQDSLTIGGFMAFFTLFMATGQAASNLTMFIPSLIDSGISFRRIGEVLSHSPDVPEADSPAELTPLADGIRLRDVTFGYTEDSDQLREISLDIPAGSYAAFVGPSGSGKSTALQLLARFYDPREGAVTFDGLDLREVSEASLRMHSAIVTQDSFLFNTTIRDNLLFGSVDAEESDMIEAARLAMIHDSIAGWPEGYDTPVHNEGASLSGGQRQRISIARALLKRPSLLLLDEVTSALDPATEADLNRSLLQLRGNRTLVSVTHRLASVVHADRIFVFRDGRIAESGPHEELLRQGGLYREMWDKQHGFALSQDGLHASVDEGRLAQLPFFGGIEPERLHDVAGLFATETFKEGDAAVKEGDPGDKFYIIVRGKFEITKQTPEQGELRVAVLQDGDHFGEIALLKDIPRTATVRALVPSVIISMRREAFLALTTQYPSILEAVEHTLRQRQ</sequence>
<evidence type="ECO:0000259" key="9">
    <source>
        <dbReference type="PROSITE" id="PS50042"/>
    </source>
</evidence>
<proteinExistence type="predicted"/>
<feature type="domain" description="ABC transmembrane type-1" evidence="11">
    <location>
        <begin position="19"/>
        <end position="301"/>
    </location>
</feature>
<dbReference type="PRINTS" id="PR00103">
    <property type="entry name" value="CAMPKINASE"/>
</dbReference>
<dbReference type="CDD" id="cd00038">
    <property type="entry name" value="CAP_ED"/>
    <property type="match status" value="1"/>
</dbReference>
<dbReference type="SMART" id="SM00382">
    <property type="entry name" value="AAA"/>
    <property type="match status" value="1"/>
</dbReference>
<dbReference type="Gene3D" id="2.60.120.10">
    <property type="entry name" value="Jelly Rolls"/>
    <property type="match status" value="1"/>
</dbReference>
<dbReference type="SMART" id="SM00100">
    <property type="entry name" value="cNMP"/>
    <property type="match status" value="1"/>
</dbReference>
<keyword evidence="5 8" id="KW-1133">Transmembrane helix</keyword>
<feature type="domain" description="ABC transporter" evidence="10">
    <location>
        <begin position="335"/>
        <end position="569"/>
    </location>
</feature>
<dbReference type="CDD" id="cd07346">
    <property type="entry name" value="ABC_6TM_exporters"/>
    <property type="match status" value="1"/>
</dbReference>
<feature type="transmembrane region" description="Helical" evidence="8">
    <location>
        <begin position="245"/>
        <end position="266"/>
    </location>
</feature>
<dbReference type="SUPFAM" id="SSF90123">
    <property type="entry name" value="ABC transporter transmembrane region"/>
    <property type="match status" value="1"/>
</dbReference>
<dbReference type="Gene3D" id="3.40.50.300">
    <property type="entry name" value="P-loop containing nucleotide triphosphate hydrolases"/>
    <property type="match status" value="1"/>
</dbReference>
<evidence type="ECO:0000256" key="4">
    <source>
        <dbReference type="ARBA" id="ARBA00022840"/>
    </source>
</evidence>
<feature type="transmembrane region" description="Helical" evidence="8">
    <location>
        <begin position="272"/>
        <end position="300"/>
    </location>
</feature>
<dbReference type="InterPro" id="IPR027417">
    <property type="entry name" value="P-loop_NTPase"/>
</dbReference>
<dbReference type="InterPro" id="IPR018488">
    <property type="entry name" value="cNMP-bd_CS"/>
</dbReference>
<evidence type="ECO:0000256" key="6">
    <source>
        <dbReference type="ARBA" id="ARBA00023136"/>
    </source>
</evidence>
<dbReference type="PANTHER" id="PTHR24221">
    <property type="entry name" value="ATP-BINDING CASSETTE SUB-FAMILY B"/>
    <property type="match status" value="1"/>
</dbReference>
<dbReference type="PANTHER" id="PTHR24221:SF654">
    <property type="entry name" value="ATP-BINDING CASSETTE SUB-FAMILY B MEMBER 6"/>
    <property type="match status" value="1"/>
</dbReference>
<evidence type="ECO:0000256" key="1">
    <source>
        <dbReference type="ARBA" id="ARBA00004651"/>
    </source>
</evidence>
<evidence type="ECO:0000256" key="8">
    <source>
        <dbReference type="SAM" id="Phobius"/>
    </source>
</evidence>
<dbReference type="PROSITE" id="PS00889">
    <property type="entry name" value="CNMP_BINDING_2"/>
    <property type="match status" value="1"/>
</dbReference>
<dbReference type="InterPro" id="IPR039421">
    <property type="entry name" value="Type_1_exporter"/>
</dbReference>
<evidence type="ECO:0000313" key="12">
    <source>
        <dbReference type="EMBL" id="MFC4306920.1"/>
    </source>
</evidence>
<dbReference type="InterPro" id="IPR017871">
    <property type="entry name" value="ABC_transporter-like_CS"/>
</dbReference>
<dbReference type="InterPro" id="IPR003439">
    <property type="entry name" value="ABC_transporter-like_ATP-bd"/>
</dbReference>
<dbReference type="PROSITE" id="PS00211">
    <property type="entry name" value="ABC_TRANSPORTER_1"/>
    <property type="match status" value="1"/>
</dbReference>
<keyword evidence="13" id="KW-1185">Reference proteome</keyword>
<dbReference type="PROSITE" id="PS50893">
    <property type="entry name" value="ABC_TRANSPORTER_2"/>
    <property type="match status" value="1"/>
</dbReference>
<dbReference type="InterPro" id="IPR018490">
    <property type="entry name" value="cNMP-bd_dom_sf"/>
</dbReference>
<dbReference type="Pfam" id="PF00005">
    <property type="entry name" value="ABC_tran"/>
    <property type="match status" value="1"/>
</dbReference>
<evidence type="ECO:0000259" key="11">
    <source>
        <dbReference type="PROSITE" id="PS50929"/>
    </source>
</evidence>